<dbReference type="EMBL" id="BTSY01000004">
    <property type="protein sequence ID" value="GMT24967.1"/>
    <property type="molecule type" value="Genomic_DNA"/>
</dbReference>
<dbReference type="Proteomes" id="UP001432322">
    <property type="component" value="Unassembled WGS sequence"/>
</dbReference>
<feature type="region of interest" description="Disordered" evidence="2">
    <location>
        <begin position="532"/>
        <end position="590"/>
    </location>
</feature>
<feature type="compositionally biased region" description="Basic and acidic residues" evidence="2">
    <location>
        <begin position="534"/>
        <end position="569"/>
    </location>
</feature>
<gene>
    <name evidence="3" type="ORF">PFISCL1PPCAC_16264</name>
</gene>
<evidence type="ECO:0000256" key="1">
    <source>
        <dbReference type="SAM" id="Coils"/>
    </source>
</evidence>
<feature type="compositionally biased region" description="Polar residues" evidence="2">
    <location>
        <begin position="573"/>
        <end position="589"/>
    </location>
</feature>
<feature type="coiled-coil region" evidence="1">
    <location>
        <begin position="153"/>
        <end position="183"/>
    </location>
</feature>
<evidence type="ECO:0000313" key="4">
    <source>
        <dbReference type="Proteomes" id="UP001432322"/>
    </source>
</evidence>
<accession>A0AAV5VZE6</accession>
<feature type="compositionally biased region" description="Basic and acidic residues" evidence="2">
    <location>
        <begin position="747"/>
        <end position="766"/>
    </location>
</feature>
<organism evidence="3 4">
    <name type="scientific">Pristionchus fissidentatus</name>
    <dbReference type="NCBI Taxonomy" id="1538716"/>
    <lineage>
        <taxon>Eukaryota</taxon>
        <taxon>Metazoa</taxon>
        <taxon>Ecdysozoa</taxon>
        <taxon>Nematoda</taxon>
        <taxon>Chromadorea</taxon>
        <taxon>Rhabditida</taxon>
        <taxon>Rhabditina</taxon>
        <taxon>Diplogasteromorpha</taxon>
        <taxon>Diplogasteroidea</taxon>
        <taxon>Neodiplogasteridae</taxon>
        <taxon>Pristionchus</taxon>
    </lineage>
</organism>
<feature type="non-terminal residue" evidence="3">
    <location>
        <position position="1"/>
    </location>
</feature>
<evidence type="ECO:0008006" key="5">
    <source>
        <dbReference type="Google" id="ProtNLM"/>
    </source>
</evidence>
<name>A0AAV5VZE6_9BILA</name>
<dbReference type="AlphaFoldDB" id="A0AAV5VZE6"/>
<proteinExistence type="predicted"/>
<reference evidence="3" key="1">
    <citation type="submission" date="2023-10" db="EMBL/GenBank/DDBJ databases">
        <title>Genome assembly of Pristionchus species.</title>
        <authorList>
            <person name="Yoshida K."/>
            <person name="Sommer R.J."/>
        </authorList>
    </citation>
    <scope>NUCLEOTIDE SEQUENCE</scope>
    <source>
        <strain evidence="3">RS5133</strain>
    </source>
</reference>
<protein>
    <recommendedName>
        <fullName evidence="5">S1 motif domain-containing protein</fullName>
    </recommendedName>
</protein>
<keyword evidence="4" id="KW-1185">Reference proteome</keyword>
<evidence type="ECO:0000313" key="3">
    <source>
        <dbReference type="EMBL" id="GMT24967.1"/>
    </source>
</evidence>
<feature type="region of interest" description="Disordered" evidence="2">
    <location>
        <begin position="741"/>
        <end position="766"/>
    </location>
</feature>
<keyword evidence="1" id="KW-0175">Coiled coil</keyword>
<comment type="caution">
    <text evidence="3">The sequence shown here is derived from an EMBL/GenBank/DDBJ whole genome shotgun (WGS) entry which is preliminary data.</text>
</comment>
<evidence type="ECO:0000256" key="2">
    <source>
        <dbReference type="SAM" id="MobiDB-lite"/>
    </source>
</evidence>
<sequence>QERFNVDRMIGLIVQISDSLVKIWSISRRRIINYSIHDVPAKCKEGDWINIEFNVSGVLMGMHKRESLLEMRRESEELQVLDCFVLDPRNEKAFSEVFGVVMPEREFEWPEERETMENCYLLWMSVLSTARFSLERQPMYRVHSKDGVHAEKYKRLKEEYAQIEYLNEKKRSEDVEREEYREKECQEGGEFSNEHFEPFQYEDFDETILIVGYHDKSRRFFSCSRSGEAYINESVWNKMDKSIVVKGAVFRAKLSCPDPQEINYKVVKLYGKVNGWEGVDIQSTEKELIVELDGVVADSRDTCYAVDTVPFGLVTYPYDKFRLPMEIDIGDALRVVLYRFKNDMKEDHPSKWQVVRVVKKLPERRITREFNDNFNSHDWLEGIVTSTYAGSIFISFKHGNAVYKWRADRGPVLSFGDVVDIVVRDTGDESNFEVVDIGSEIRRREDILVEMFQGTKTSVICTAEVVDRRDDFFVLRTPIIGLAMFSFKECPRSMRVGQKWRVTLMRRREKKRGHPSFWTAIRAMDNDPLEELNEPSRLREEKREERRNDWEEERKDKKGMERREWRNEEEGPTDTSGYSSRGSIPSNSIESRDGDWATVIITGSHCDSWYGSCAGADSIRIYHKFNRYAGECVRGAFYRIQYALEPDGHYYATAMDPVRVYPKDIEVDLSGNKRLQFWCYSRVVDDQGGDFTVRNELIGDALLPLNQIPQSERKLRVGDELETLYFRVNHSTNPIPWKVSNARFSRRQKDNRDEGRNMEEERRERR</sequence>